<dbReference type="EMBL" id="JQCR01000003">
    <property type="protein sequence ID" value="KGE16388.1"/>
    <property type="molecule type" value="Genomic_DNA"/>
</dbReference>
<dbReference type="STRING" id="268407.PWYN_16730"/>
<dbReference type="InterPro" id="IPR029068">
    <property type="entry name" value="Glyas_Bleomycin-R_OHBP_Dase"/>
</dbReference>
<evidence type="ECO:0000313" key="2">
    <source>
        <dbReference type="EMBL" id="KGE16388.1"/>
    </source>
</evidence>
<dbReference type="RefSeq" id="WP_036654170.1">
    <property type="nucleotide sequence ID" value="NZ_JQCR01000003.1"/>
</dbReference>
<name>A0A098M330_9BACL</name>
<dbReference type="PANTHER" id="PTHR33990:SF1">
    <property type="entry name" value="PROTEIN YJDN"/>
    <property type="match status" value="1"/>
</dbReference>
<comment type="caution">
    <text evidence="2">The sequence shown here is derived from an EMBL/GenBank/DDBJ whole genome shotgun (WGS) entry which is preliminary data.</text>
</comment>
<reference evidence="2 3" key="2">
    <citation type="submission" date="2014-10" db="EMBL/GenBank/DDBJ databases">
        <title>Comparative genomics of the Paenibacillus odorifer group.</title>
        <authorList>
            <person name="Tsai Y.-C."/>
            <person name="Martin N."/>
            <person name="Korlach J."/>
            <person name="Wiedmann M."/>
        </authorList>
    </citation>
    <scope>NUCLEOTIDE SEQUENCE [LARGE SCALE GENOMIC DNA]</scope>
    <source>
        <strain evidence="2 3">DSM 18334</strain>
    </source>
</reference>
<organism evidence="2 3">
    <name type="scientific">Paenibacillus wynnii</name>
    <dbReference type="NCBI Taxonomy" id="268407"/>
    <lineage>
        <taxon>Bacteria</taxon>
        <taxon>Bacillati</taxon>
        <taxon>Bacillota</taxon>
        <taxon>Bacilli</taxon>
        <taxon>Bacillales</taxon>
        <taxon>Paenibacillaceae</taxon>
        <taxon>Paenibacillus</taxon>
    </lineage>
</organism>
<keyword evidence="3" id="KW-1185">Reference proteome</keyword>
<evidence type="ECO:0000259" key="1">
    <source>
        <dbReference type="Pfam" id="PF06983"/>
    </source>
</evidence>
<dbReference type="SUPFAM" id="SSF54593">
    <property type="entry name" value="Glyoxalase/Bleomycin resistance protein/Dihydroxybiphenyl dioxygenase"/>
    <property type="match status" value="1"/>
</dbReference>
<dbReference type="InterPro" id="IPR028973">
    <property type="entry name" value="PhnB-like"/>
</dbReference>
<dbReference type="PANTHER" id="PTHR33990">
    <property type="entry name" value="PROTEIN YJDN-RELATED"/>
    <property type="match status" value="1"/>
</dbReference>
<proteinExistence type="predicted"/>
<dbReference type="Pfam" id="PF06983">
    <property type="entry name" value="3-dmu-9_3-mt"/>
    <property type="match status" value="1"/>
</dbReference>
<protein>
    <submittedName>
        <fullName evidence="2">Glyoxalase</fullName>
    </submittedName>
</protein>
<dbReference type="AlphaFoldDB" id="A0A098M330"/>
<accession>A0A098M330</accession>
<sequence length="142" mass="15963">MALDVYLNFNGNCRQAVEFYAEVFEAEKLKIMTFGEAPPNPEFNLPEEAKDLVMHTHMNIMGSTVMFSDVFPGMPFTAGNNISLTIVSKNIDEIKSLYGKLKEGGTVSMELQETFWSKCYGMVTDKFGIHWQLSLDNGETAM</sequence>
<dbReference type="OrthoDB" id="9795306at2"/>
<reference evidence="2 3" key="1">
    <citation type="submission" date="2014-08" db="EMBL/GenBank/DDBJ databases">
        <authorList>
            <person name="den Bakker H.C."/>
        </authorList>
    </citation>
    <scope>NUCLEOTIDE SEQUENCE [LARGE SCALE GENOMIC DNA]</scope>
    <source>
        <strain evidence="2 3">DSM 18334</strain>
    </source>
</reference>
<evidence type="ECO:0000313" key="3">
    <source>
        <dbReference type="Proteomes" id="UP000029734"/>
    </source>
</evidence>
<dbReference type="eggNOG" id="COG2764">
    <property type="taxonomic scope" value="Bacteria"/>
</dbReference>
<dbReference type="Proteomes" id="UP000029734">
    <property type="component" value="Unassembled WGS sequence"/>
</dbReference>
<dbReference type="Gene3D" id="3.10.180.10">
    <property type="entry name" value="2,3-Dihydroxybiphenyl 1,2-Dioxygenase, domain 1"/>
    <property type="match status" value="1"/>
</dbReference>
<feature type="domain" description="PhnB-like" evidence="1">
    <location>
        <begin position="6"/>
        <end position="133"/>
    </location>
</feature>
<gene>
    <name evidence="2" type="ORF">PWYN_16730</name>
</gene>
<dbReference type="CDD" id="cd06588">
    <property type="entry name" value="PhnB_like"/>
    <property type="match status" value="1"/>
</dbReference>